<dbReference type="InterPro" id="IPR043726">
    <property type="entry name" value="LiaI-LiaF-like_TM1"/>
</dbReference>
<evidence type="ECO:0000256" key="3">
    <source>
        <dbReference type="ARBA" id="ARBA00022692"/>
    </source>
</evidence>
<protein>
    <submittedName>
        <fullName evidence="9">Putative stress-responsive transcriptional regulator</fullName>
    </submittedName>
</protein>
<evidence type="ECO:0000256" key="1">
    <source>
        <dbReference type="ARBA" id="ARBA00004162"/>
    </source>
</evidence>
<feature type="transmembrane region" description="Helical" evidence="6">
    <location>
        <begin position="31"/>
        <end position="58"/>
    </location>
</feature>
<name>A0A6I6DE96_9FIRM</name>
<dbReference type="InterPro" id="IPR052027">
    <property type="entry name" value="PspC"/>
</dbReference>
<evidence type="ECO:0000256" key="2">
    <source>
        <dbReference type="ARBA" id="ARBA00022475"/>
    </source>
</evidence>
<feature type="transmembrane region" description="Helical" evidence="6">
    <location>
        <begin position="113"/>
        <end position="129"/>
    </location>
</feature>
<keyword evidence="3 6" id="KW-0812">Transmembrane</keyword>
<feature type="domain" description="LiaI-LiaF-like transmembrane region" evidence="8">
    <location>
        <begin position="88"/>
        <end position="126"/>
    </location>
</feature>
<dbReference type="PANTHER" id="PTHR33885">
    <property type="entry name" value="PHAGE SHOCK PROTEIN C"/>
    <property type="match status" value="1"/>
</dbReference>
<evidence type="ECO:0000259" key="8">
    <source>
        <dbReference type="Pfam" id="PF18917"/>
    </source>
</evidence>
<evidence type="ECO:0000256" key="6">
    <source>
        <dbReference type="SAM" id="Phobius"/>
    </source>
</evidence>
<dbReference type="Proteomes" id="UP000426444">
    <property type="component" value="Chromosome"/>
</dbReference>
<gene>
    <name evidence="9" type="ORF">SYNTR_0248</name>
</gene>
<keyword evidence="2" id="KW-1003">Cell membrane</keyword>
<dbReference type="EMBL" id="CP046457">
    <property type="protein sequence ID" value="QGT98841.1"/>
    <property type="molecule type" value="Genomic_DNA"/>
</dbReference>
<dbReference type="AlphaFoldDB" id="A0A6I6DE96"/>
<organism evidence="9 10">
    <name type="scientific">Candidatus Syntrophocurvum alkaliphilum</name>
    <dbReference type="NCBI Taxonomy" id="2293317"/>
    <lineage>
        <taxon>Bacteria</taxon>
        <taxon>Bacillati</taxon>
        <taxon>Bacillota</taxon>
        <taxon>Clostridia</taxon>
        <taxon>Eubacteriales</taxon>
        <taxon>Syntrophomonadaceae</taxon>
        <taxon>Candidatus Syntrophocurvum</taxon>
    </lineage>
</organism>
<dbReference type="OrthoDB" id="9815286at2"/>
<proteinExistence type="predicted"/>
<dbReference type="PANTHER" id="PTHR33885:SF3">
    <property type="entry name" value="PHAGE SHOCK PROTEIN C"/>
    <property type="match status" value="1"/>
</dbReference>
<evidence type="ECO:0000256" key="5">
    <source>
        <dbReference type="ARBA" id="ARBA00023136"/>
    </source>
</evidence>
<evidence type="ECO:0000259" key="7">
    <source>
        <dbReference type="Pfam" id="PF04024"/>
    </source>
</evidence>
<dbReference type="RefSeq" id="WP_156202795.1">
    <property type="nucleotide sequence ID" value="NZ_CP046457.1"/>
</dbReference>
<dbReference type="Pfam" id="PF18917">
    <property type="entry name" value="LiaI-LiaF-like_TM1"/>
    <property type="match status" value="1"/>
</dbReference>
<evidence type="ECO:0000256" key="4">
    <source>
        <dbReference type="ARBA" id="ARBA00022989"/>
    </source>
</evidence>
<evidence type="ECO:0000313" key="10">
    <source>
        <dbReference type="Proteomes" id="UP000426444"/>
    </source>
</evidence>
<evidence type="ECO:0000313" key="9">
    <source>
        <dbReference type="EMBL" id="QGT98841.1"/>
    </source>
</evidence>
<feature type="domain" description="Phage shock protein PspC N-terminal" evidence="7">
    <location>
        <begin position="3"/>
        <end position="59"/>
    </location>
</feature>
<dbReference type="Pfam" id="PF04024">
    <property type="entry name" value="PspC"/>
    <property type="match status" value="1"/>
</dbReference>
<keyword evidence="5 6" id="KW-0472">Membrane</keyword>
<keyword evidence="4 6" id="KW-1133">Transmembrane helix</keyword>
<dbReference type="GO" id="GO:0005886">
    <property type="term" value="C:plasma membrane"/>
    <property type="evidence" value="ECO:0007669"/>
    <property type="project" value="UniProtKB-SubCell"/>
</dbReference>
<sequence length="131" mass="14499">MQKKLYRSSSQKIFGGVCGGLAEYFEVDVTLVRLICVLIILAPAGLGLLFYLIAWIIVPISPYEDIANQTANNIDTSNVDTNNNATKFMGIALILIGVLFLLNSFYYISLAKLWPIIIVVLGIYIIVNARK</sequence>
<feature type="transmembrane region" description="Helical" evidence="6">
    <location>
        <begin position="88"/>
        <end position="107"/>
    </location>
</feature>
<comment type="subcellular location">
    <subcellularLocation>
        <location evidence="1">Cell membrane</location>
        <topology evidence="1">Single-pass membrane protein</topology>
    </subcellularLocation>
</comment>
<dbReference type="InterPro" id="IPR007168">
    <property type="entry name" value="Phageshock_PspC_N"/>
</dbReference>
<dbReference type="KEGG" id="salq:SYNTR_0248"/>
<accession>A0A6I6DE96</accession>
<keyword evidence="10" id="KW-1185">Reference proteome</keyword>
<reference evidence="10" key="1">
    <citation type="journal article" date="2019" name="Microbiology">
        <title>Complete Genome Sequence of an Uncultured Bacterium of the Candidate Phylum Bipolaricaulota.</title>
        <authorList>
            <person name="Kadnikov V.V."/>
            <person name="Mardanov A.V."/>
            <person name="Beletsky A.V."/>
            <person name="Frank Y.A."/>
            <person name="Karnachuk O.V."/>
            <person name="Ravin N.V."/>
        </authorList>
    </citation>
    <scope>NUCLEOTIDE SEQUENCE [LARGE SCALE GENOMIC DNA]</scope>
</reference>